<proteinExistence type="inferred from homology"/>
<dbReference type="EMBL" id="LLZZ01000164">
    <property type="protein sequence ID" value="KTA96976.1"/>
    <property type="molecule type" value="Genomic_DNA"/>
</dbReference>
<feature type="compositionally biased region" description="Polar residues" evidence="12">
    <location>
        <begin position="357"/>
        <end position="370"/>
    </location>
</feature>
<dbReference type="Pfam" id="PF00096">
    <property type="entry name" value="zf-C2H2"/>
    <property type="match status" value="2"/>
</dbReference>
<evidence type="ECO:0000313" key="14">
    <source>
        <dbReference type="EMBL" id="KTA96976.1"/>
    </source>
</evidence>
<dbReference type="PROSITE" id="PS50157">
    <property type="entry name" value="ZINC_FINGER_C2H2_2"/>
    <property type="match status" value="2"/>
</dbReference>
<feature type="compositionally biased region" description="Low complexity" evidence="12">
    <location>
        <begin position="128"/>
        <end position="138"/>
    </location>
</feature>
<dbReference type="VEuPathDB" id="FungiDB:GVI51_A01375"/>
<dbReference type="FunFam" id="3.30.160.60:FF:000152">
    <property type="entry name" value="DNA-binding protein creA"/>
    <property type="match status" value="1"/>
</dbReference>
<dbReference type="GO" id="GO:0001227">
    <property type="term" value="F:DNA-binding transcription repressor activity, RNA polymerase II-specific"/>
    <property type="evidence" value="ECO:0007669"/>
    <property type="project" value="EnsemblFungi"/>
</dbReference>
<evidence type="ECO:0000256" key="5">
    <source>
        <dbReference type="ARBA" id="ARBA00022771"/>
    </source>
</evidence>
<dbReference type="VEuPathDB" id="FungiDB:GWK60_A01441"/>
<keyword evidence="10" id="KW-0539">Nucleus</keyword>
<feature type="region of interest" description="Disordered" evidence="12">
    <location>
        <begin position="322"/>
        <end position="370"/>
    </location>
</feature>
<dbReference type="PANTHER" id="PTHR47428">
    <property type="entry name" value="REGULATORY PROTEIN MIG1-RELATED"/>
    <property type="match status" value="1"/>
</dbReference>
<feature type="region of interest" description="Disordered" evidence="12">
    <location>
        <begin position="86"/>
        <end position="221"/>
    </location>
</feature>
<feature type="compositionally biased region" description="Basic and acidic residues" evidence="12">
    <location>
        <begin position="117"/>
        <end position="127"/>
    </location>
</feature>
<dbReference type="VEuPathDB" id="FungiDB:CAGL0A01628g"/>
<keyword evidence="7" id="KW-0805">Transcription regulation</keyword>
<evidence type="ECO:0000259" key="13">
    <source>
        <dbReference type="PROSITE" id="PS50157"/>
    </source>
</evidence>
<dbReference type="GO" id="GO:0005641">
    <property type="term" value="C:nuclear envelope lumen"/>
    <property type="evidence" value="ECO:0007669"/>
    <property type="project" value="EnsemblFungi"/>
</dbReference>
<evidence type="ECO:0000256" key="8">
    <source>
        <dbReference type="ARBA" id="ARBA00023125"/>
    </source>
</evidence>
<comment type="similarity">
    <text evidence="11">Belongs to the creA/MIG C2H2-type zinc-finger protein family.</text>
</comment>
<protein>
    <submittedName>
        <fullName evidence="14">Regulatory protein MIG1</fullName>
    </submittedName>
</protein>
<dbReference type="GO" id="GO:0000978">
    <property type="term" value="F:RNA polymerase II cis-regulatory region sequence-specific DNA binding"/>
    <property type="evidence" value="ECO:0007669"/>
    <property type="project" value="EnsemblFungi"/>
</dbReference>
<feature type="compositionally biased region" description="Basic residues" evidence="12">
    <location>
        <begin position="90"/>
        <end position="109"/>
    </location>
</feature>
<dbReference type="GO" id="GO:0045944">
    <property type="term" value="P:positive regulation of transcription by RNA polymerase II"/>
    <property type="evidence" value="ECO:0007669"/>
    <property type="project" value="EnsemblFungi"/>
</dbReference>
<evidence type="ECO:0000256" key="12">
    <source>
        <dbReference type="SAM" id="MobiDB-lite"/>
    </source>
</evidence>
<dbReference type="OMA" id="KRIHTNP"/>
<evidence type="ECO:0000256" key="4">
    <source>
        <dbReference type="ARBA" id="ARBA00022737"/>
    </source>
</evidence>
<gene>
    <name evidence="14" type="ORF">AO440_000060</name>
</gene>
<feature type="compositionally biased region" description="Polar residues" evidence="12">
    <location>
        <begin position="12"/>
        <end position="30"/>
    </location>
</feature>
<keyword evidence="6" id="KW-0862">Zinc</keyword>
<feature type="region of interest" description="Disordered" evidence="12">
    <location>
        <begin position="1"/>
        <end position="42"/>
    </location>
</feature>
<evidence type="ECO:0000313" key="15">
    <source>
        <dbReference type="Proteomes" id="UP000054886"/>
    </source>
</evidence>
<dbReference type="GO" id="GO:0005737">
    <property type="term" value="C:cytoplasm"/>
    <property type="evidence" value="ECO:0007669"/>
    <property type="project" value="EnsemblFungi"/>
</dbReference>
<dbReference type="VEuPathDB" id="FungiDB:B1J91_A01628g"/>
<organism evidence="14 15">
    <name type="scientific">Candida glabrata</name>
    <name type="common">Yeast</name>
    <name type="synonym">Torulopsis glabrata</name>
    <dbReference type="NCBI Taxonomy" id="5478"/>
    <lineage>
        <taxon>Eukaryota</taxon>
        <taxon>Fungi</taxon>
        <taxon>Dikarya</taxon>
        <taxon>Ascomycota</taxon>
        <taxon>Saccharomycotina</taxon>
        <taxon>Saccharomycetes</taxon>
        <taxon>Saccharomycetales</taxon>
        <taxon>Saccharomycetaceae</taxon>
        <taxon>Nakaseomyces</taxon>
    </lineage>
</organism>
<reference evidence="14 15" key="1">
    <citation type="submission" date="2015-10" db="EMBL/GenBank/DDBJ databases">
        <title>Draft genomes sequences of Candida glabrata isolates 1A, 1B, 2A, 2B, 3A and 3B.</title>
        <authorList>
            <person name="Haavelsrud O.E."/>
            <person name="Gaustad P."/>
        </authorList>
    </citation>
    <scope>NUCLEOTIDE SEQUENCE [LARGE SCALE GENOMIC DNA]</scope>
    <source>
        <strain evidence="14">910700640</strain>
    </source>
</reference>
<feature type="domain" description="C2H2-type" evidence="13">
    <location>
        <begin position="43"/>
        <end position="70"/>
    </location>
</feature>
<evidence type="ECO:0000256" key="1">
    <source>
        <dbReference type="ARBA" id="ARBA00004123"/>
    </source>
</evidence>
<feature type="compositionally biased region" description="Low complexity" evidence="12">
    <location>
        <begin position="155"/>
        <end position="177"/>
    </location>
</feature>
<dbReference type="Gene3D" id="3.30.160.60">
    <property type="entry name" value="Classic Zinc Finger"/>
    <property type="match status" value="2"/>
</dbReference>
<feature type="compositionally biased region" description="Basic and acidic residues" evidence="12">
    <location>
        <begin position="343"/>
        <end position="352"/>
    </location>
</feature>
<dbReference type="InterPro" id="IPR051007">
    <property type="entry name" value="creA/MIG_C2H2-ZnF"/>
</dbReference>
<dbReference type="AlphaFoldDB" id="A0A0W0DUK6"/>
<evidence type="ECO:0000256" key="7">
    <source>
        <dbReference type="ARBA" id="ARBA00023015"/>
    </source>
</evidence>
<keyword evidence="9" id="KW-0804">Transcription</keyword>
<dbReference type="SMART" id="SM00355">
    <property type="entry name" value="ZnF_C2H2"/>
    <property type="match status" value="2"/>
</dbReference>
<dbReference type="Proteomes" id="UP000054886">
    <property type="component" value="Unassembled WGS sequence"/>
</dbReference>
<dbReference type="GO" id="GO:0000433">
    <property type="term" value="P:carbon catabolite repression of transcription from RNA polymerase II promoter by glucose"/>
    <property type="evidence" value="ECO:0007669"/>
    <property type="project" value="TreeGrafter"/>
</dbReference>
<keyword evidence="2" id="KW-0678">Repressor</keyword>
<dbReference type="InterPro" id="IPR013087">
    <property type="entry name" value="Znf_C2H2_type"/>
</dbReference>
<dbReference type="FunFam" id="3.30.160.60:FF:000045">
    <property type="entry name" value="ZFP69 zinc finger protein B"/>
    <property type="match status" value="1"/>
</dbReference>
<dbReference type="SUPFAM" id="SSF57667">
    <property type="entry name" value="beta-beta-alpha zinc fingers"/>
    <property type="match status" value="1"/>
</dbReference>
<evidence type="ECO:0000256" key="10">
    <source>
        <dbReference type="ARBA" id="ARBA00023242"/>
    </source>
</evidence>
<evidence type="ECO:0000256" key="9">
    <source>
        <dbReference type="ARBA" id="ARBA00023163"/>
    </source>
</evidence>
<evidence type="ECO:0000256" key="3">
    <source>
        <dbReference type="ARBA" id="ARBA00022723"/>
    </source>
</evidence>
<dbReference type="InterPro" id="IPR036236">
    <property type="entry name" value="Znf_C2H2_sf"/>
</dbReference>
<evidence type="ECO:0000256" key="11">
    <source>
        <dbReference type="ARBA" id="ARBA00038023"/>
    </source>
</evidence>
<accession>A0A0W0DUK6</accession>
<dbReference type="PANTHER" id="PTHR47428:SF1">
    <property type="entry name" value="REGULATORY PROTEIN MIG1-RELATED"/>
    <property type="match status" value="1"/>
</dbReference>
<evidence type="ECO:0000256" key="2">
    <source>
        <dbReference type="ARBA" id="ARBA00022491"/>
    </source>
</evidence>
<dbReference type="PROSITE" id="PS00028">
    <property type="entry name" value="ZINC_FINGER_C2H2_1"/>
    <property type="match status" value="2"/>
</dbReference>
<dbReference type="GO" id="GO:0008270">
    <property type="term" value="F:zinc ion binding"/>
    <property type="evidence" value="ECO:0007669"/>
    <property type="project" value="UniProtKB-KW"/>
</dbReference>
<keyword evidence="4" id="KW-0677">Repeat</keyword>
<name>A0A0W0DUK6_CANGB</name>
<keyword evidence="5" id="KW-0863">Zinc-finger</keyword>
<feature type="domain" description="C2H2-type" evidence="13">
    <location>
        <begin position="71"/>
        <end position="100"/>
    </location>
</feature>
<keyword evidence="8" id="KW-0238">DNA-binding</keyword>
<sequence>MSASASPEPHTPENNPSSVTNGSSTPNSGKSKAGKGDDAPRPHVCPICGRAFHRLEHQTRHMRTHTGEKPHACDFPGCVKRFSRSDELTRHRRIHTNPLPKGKRGRKKKPETILAEQRAREEAERNKNNPNYKPPSKSSLRRKTKRNTTFELGESTPSSSLTPPQQPNPQVQLPSSPMVGDETTNAPHSDGMTPIEPQRFLSSPPNHVRPVFGSANNSNSSSRIRLNALSSLQMMTPLSGRNSSSTMNLSQQASTTFLDNPDGSKNQNIILPRPKSLTDFASMHANGSSTNLTTLMQQPNMGNLMKRPNSVLSLNELVTQSGAGTHGYDTGNNSSLEEDDLKDPELENDQLRKKSKTATPTTGLSRSASGLNLSLKTKSLTNMQDMNKVNEKLLQYQKNVVSPQIAPQDGLPPLRSLHLQFPTG</sequence>
<evidence type="ECO:0000256" key="6">
    <source>
        <dbReference type="ARBA" id="ARBA00022833"/>
    </source>
</evidence>
<dbReference type="PhylomeDB" id="A0A0W0DUK6"/>
<dbReference type="GO" id="GO:1900436">
    <property type="term" value="P:positive regulation of filamentous growth of a population of unicellular organisms in response to starvation"/>
    <property type="evidence" value="ECO:0007669"/>
    <property type="project" value="EnsemblFungi"/>
</dbReference>
<dbReference type="SMR" id="A0A0W0DUK6"/>
<comment type="subcellular location">
    <subcellularLocation>
        <location evidence="1">Nucleus</location>
    </subcellularLocation>
</comment>
<keyword evidence="3" id="KW-0479">Metal-binding</keyword>
<comment type="caution">
    <text evidence="14">The sequence shown here is derived from an EMBL/GenBank/DDBJ whole genome shotgun (WGS) entry which is preliminary data.</text>
</comment>